<dbReference type="InterPro" id="IPR037171">
    <property type="entry name" value="NagB/RpiA_transferase-like"/>
</dbReference>
<protein>
    <recommendedName>
        <fullName evidence="3">Glucosamine-6-phosphate deaminase</fullName>
        <ecNumber evidence="3">3.5.99.6</ecNumber>
    </recommendedName>
    <alternativeName>
        <fullName evidence="3">GlcN6P deaminase</fullName>
        <shortName evidence="3">GNPDA</shortName>
    </alternativeName>
    <alternativeName>
        <fullName evidence="3">Glucosamine-6-phosphate isomerase</fullName>
    </alternativeName>
</protein>
<feature type="domain" description="Glucosamine/galactosamine-6-phosphate isomerase" evidence="4">
    <location>
        <begin position="23"/>
        <end position="231"/>
    </location>
</feature>
<dbReference type="HAMAP" id="MF_01241">
    <property type="entry name" value="GlcN6P_deamin"/>
    <property type="match status" value="1"/>
</dbReference>
<name>A0ABZ2Y4N5_9FIRM</name>
<dbReference type="PROSITE" id="PS01161">
    <property type="entry name" value="GLC_GALNAC_ISOMERASE"/>
    <property type="match status" value="1"/>
</dbReference>
<feature type="active site" description="Proton acceptor; for ring-opening step" evidence="3">
    <location>
        <position position="145"/>
    </location>
</feature>
<dbReference type="InterPro" id="IPR004547">
    <property type="entry name" value="Glucosamine6P_isomerase"/>
</dbReference>
<dbReference type="Pfam" id="PF01182">
    <property type="entry name" value="Glucosamine_iso"/>
    <property type="match status" value="1"/>
</dbReference>
<dbReference type="EMBL" id="CP121687">
    <property type="protein sequence ID" value="WZL69424.1"/>
    <property type="molecule type" value="Genomic_DNA"/>
</dbReference>
<keyword evidence="6" id="KW-1185">Reference proteome</keyword>
<evidence type="ECO:0000259" key="4">
    <source>
        <dbReference type="Pfam" id="PF01182"/>
    </source>
</evidence>
<comment type="catalytic activity">
    <reaction evidence="3">
        <text>alpha-D-glucosamine 6-phosphate + H2O = beta-D-fructose 6-phosphate + NH4(+)</text>
        <dbReference type="Rhea" id="RHEA:12172"/>
        <dbReference type="ChEBI" id="CHEBI:15377"/>
        <dbReference type="ChEBI" id="CHEBI:28938"/>
        <dbReference type="ChEBI" id="CHEBI:57634"/>
        <dbReference type="ChEBI" id="CHEBI:75989"/>
        <dbReference type="EC" id="3.5.99.6"/>
    </reaction>
</comment>
<dbReference type="Gene3D" id="3.40.50.1360">
    <property type="match status" value="1"/>
</dbReference>
<gene>
    <name evidence="3 5" type="primary">nagB</name>
    <name evidence="5" type="ORF">QBE51_11555</name>
</gene>
<dbReference type="CDD" id="cd01399">
    <property type="entry name" value="GlcN6P_deaminase"/>
    <property type="match status" value="1"/>
</dbReference>
<reference evidence="5 6" key="1">
    <citation type="submission" date="2023-03" db="EMBL/GenBank/DDBJ databases">
        <title>Novel Species.</title>
        <authorList>
            <person name="Ma S."/>
        </authorList>
    </citation>
    <scope>NUCLEOTIDE SEQUENCE [LARGE SCALE GENOMIC DNA]</scope>
    <source>
        <strain evidence="5 6">LIND6LT2</strain>
    </source>
</reference>
<dbReference type="NCBIfam" id="TIGR00502">
    <property type="entry name" value="nagB"/>
    <property type="match status" value="1"/>
</dbReference>
<dbReference type="InterPro" id="IPR006148">
    <property type="entry name" value="Glc/Gal-6P_isomerase"/>
</dbReference>
<dbReference type="SUPFAM" id="SSF100950">
    <property type="entry name" value="NagB/RpiA/CoA transferase-like"/>
    <property type="match status" value="1"/>
</dbReference>
<keyword evidence="2 3" id="KW-0119">Carbohydrate metabolism</keyword>
<comment type="function">
    <text evidence="3">Catalyzes the reversible isomerization-deamination of glucosamine 6-phosphate (GlcN6P) to form fructose 6-phosphate (Fru6P) and ammonium ion.</text>
</comment>
<evidence type="ECO:0000256" key="3">
    <source>
        <dbReference type="HAMAP-Rule" id="MF_01241"/>
    </source>
</evidence>
<dbReference type="PANTHER" id="PTHR11280:SF5">
    <property type="entry name" value="GLUCOSAMINE-6-PHOSPHATE ISOMERASE"/>
    <property type="match status" value="1"/>
</dbReference>
<comment type="caution">
    <text evidence="3">Lacks conserved residue(s) required for the propagation of feature annotation.</text>
</comment>
<evidence type="ECO:0000313" key="6">
    <source>
        <dbReference type="Proteomes" id="UP001486565"/>
    </source>
</evidence>
<organism evidence="5 6">
    <name type="scientific">Defluviitalea saccharophila</name>
    <dbReference type="NCBI Taxonomy" id="879970"/>
    <lineage>
        <taxon>Bacteria</taxon>
        <taxon>Bacillati</taxon>
        <taxon>Bacillota</taxon>
        <taxon>Clostridia</taxon>
        <taxon>Lachnospirales</taxon>
        <taxon>Defluviitaleaceae</taxon>
        <taxon>Defluviitalea</taxon>
    </lineage>
</organism>
<dbReference type="Proteomes" id="UP001486565">
    <property type="component" value="Chromosome"/>
</dbReference>
<dbReference type="PANTHER" id="PTHR11280">
    <property type="entry name" value="GLUCOSAMINE-6-PHOSPHATE ISOMERASE"/>
    <property type="match status" value="1"/>
</dbReference>
<evidence type="ECO:0000313" key="5">
    <source>
        <dbReference type="EMBL" id="WZL69424.1"/>
    </source>
</evidence>
<dbReference type="EC" id="3.5.99.6" evidence="3"/>
<dbReference type="GO" id="GO:0004342">
    <property type="term" value="F:glucosamine-6-phosphate deaminase activity"/>
    <property type="evidence" value="ECO:0007669"/>
    <property type="project" value="UniProtKB-EC"/>
</dbReference>
<evidence type="ECO:0000256" key="2">
    <source>
        <dbReference type="ARBA" id="ARBA00023277"/>
    </source>
</evidence>
<proteinExistence type="inferred from homology"/>
<dbReference type="InterPro" id="IPR018321">
    <property type="entry name" value="Glucosamine6P_isomerase_CS"/>
</dbReference>
<feature type="active site" description="For ring-opening step" evidence="3">
    <location>
        <position position="143"/>
    </location>
</feature>
<dbReference type="RefSeq" id="WP_341876420.1">
    <property type="nucleotide sequence ID" value="NZ_CP121687.1"/>
</dbReference>
<sequence length="253" mass="28538">MKFNLGNLRIYIESNYEEMSKKAAYILSSQIRLYPQSVIGLATGGTPVGMYKELVRMHKEEDLDFSELTTFNLDEYYPISKDNPQSYYYYMMDNLFSHVNIDINRVHIPNGMAEDVKEECKNYEKMIRNAGGVSLQILGIGPNGHIGFNEPDTKLEPYTHLVELDEKTIEANSRYFNSMEEVPKQALSMGVKTIMSAKKLVLLASGKNKAEVIKEAIMGGITPEIPASFLQLHPDVTFILDAEAASQLLPLLK</sequence>
<comment type="pathway">
    <text evidence="3">Amino-sugar metabolism; N-acetylneuraminate degradation; D-fructose 6-phosphate from N-acetylneuraminate: step 5/5.</text>
</comment>
<comment type="similarity">
    <text evidence="3">Belongs to the glucosamine/galactosamine-6-phosphate isomerase family. NagB subfamily.</text>
</comment>
<keyword evidence="1 3" id="KW-0378">Hydrolase</keyword>
<evidence type="ECO:0000256" key="1">
    <source>
        <dbReference type="ARBA" id="ARBA00022801"/>
    </source>
</evidence>
<feature type="active site" description="Proton acceptor; for enolization step" evidence="3">
    <location>
        <position position="74"/>
    </location>
</feature>
<feature type="active site" description="For ring-opening step" evidence="3">
    <location>
        <position position="150"/>
    </location>
</feature>
<accession>A0ABZ2Y4N5</accession>